<dbReference type="Proteomes" id="UP000631535">
    <property type="component" value="Unassembled WGS sequence"/>
</dbReference>
<dbReference type="Pfam" id="PF01292">
    <property type="entry name" value="Ni_hydr_CYTB"/>
    <property type="match status" value="1"/>
</dbReference>
<dbReference type="SUPFAM" id="SSF81342">
    <property type="entry name" value="Transmembrane di-heme cytochromes"/>
    <property type="match status" value="1"/>
</dbReference>
<keyword evidence="4 7" id="KW-1133">Transmembrane helix</keyword>
<feature type="transmembrane region" description="Helical" evidence="7">
    <location>
        <begin position="187"/>
        <end position="205"/>
    </location>
</feature>
<feature type="compositionally biased region" description="Polar residues" evidence="6">
    <location>
        <begin position="237"/>
        <end position="253"/>
    </location>
</feature>
<dbReference type="Gene3D" id="1.20.950.20">
    <property type="entry name" value="Transmembrane di-heme cytochromes, Chain C"/>
    <property type="match status" value="1"/>
</dbReference>
<feature type="region of interest" description="Disordered" evidence="6">
    <location>
        <begin position="229"/>
        <end position="270"/>
    </location>
</feature>
<feature type="compositionally biased region" description="Basic and acidic residues" evidence="6">
    <location>
        <begin position="1"/>
        <end position="16"/>
    </location>
</feature>
<evidence type="ECO:0000256" key="4">
    <source>
        <dbReference type="ARBA" id="ARBA00022989"/>
    </source>
</evidence>
<dbReference type="InterPro" id="IPR011577">
    <property type="entry name" value="Cyt_b561_bac/Ni-Hgenase"/>
</dbReference>
<dbReference type="InterPro" id="IPR051542">
    <property type="entry name" value="Hydrogenase_cytochrome"/>
</dbReference>
<organism evidence="9 10">
    <name type="scientific">Streptomyces daqingensis</name>
    <dbReference type="NCBI Taxonomy" id="1472640"/>
    <lineage>
        <taxon>Bacteria</taxon>
        <taxon>Bacillati</taxon>
        <taxon>Actinomycetota</taxon>
        <taxon>Actinomycetes</taxon>
        <taxon>Kitasatosporales</taxon>
        <taxon>Streptomycetaceae</taxon>
        <taxon>Streptomyces</taxon>
    </lineage>
</organism>
<comment type="subcellular location">
    <subcellularLocation>
        <location evidence="1">Cell membrane</location>
        <topology evidence="1">Multi-pass membrane protein</topology>
    </subcellularLocation>
</comment>
<dbReference type="EMBL" id="BMMP01000012">
    <property type="protein sequence ID" value="GGO52754.1"/>
    <property type="molecule type" value="Genomic_DNA"/>
</dbReference>
<keyword evidence="5 7" id="KW-0472">Membrane</keyword>
<feature type="region of interest" description="Disordered" evidence="6">
    <location>
        <begin position="1"/>
        <end position="32"/>
    </location>
</feature>
<feature type="transmembrane region" description="Helical" evidence="7">
    <location>
        <begin position="84"/>
        <end position="102"/>
    </location>
</feature>
<evidence type="ECO:0000313" key="10">
    <source>
        <dbReference type="Proteomes" id="UP000631535"/>
    </source>
</evidence>
<evidence type="ECO:0000259" key="8">
    <source>
        <dbReference type="Pfam" id="PF01292"/>
    </source>
</evidence>
<evidence type="ECO:0000313" key="9">
    <source>
        <dbReference type="EMBL" id="GGO52754.1"/>
    </source>
</evidence>
<name>A0ABQ2MJX0_9ACTN</name>
<feature type="compositionally biased region" description="Gly residues" evidence="6">
    <location>
        <begin position="259"/>
        <end position="270"/>
    </location>
</feature>
<evidence type="ECO:0000256" key="3">
    <source>
        <dbReference type="ARBA" id="ARBA00022692"/>
    </source>
</evidence>
<keyword evidence="2" id="KW-1003">Cell membrane</keyword>
<accession>A0ABQ2MJX0</accession>
<evidence type="ECO:0000256" key="5">
    <source>
        <dbReference type="ARBA" id="ARBA00023136"/>
    </source>
</evidence>
<dbReference type="PANTHER" id="PTHR30485">
    <property type="entry name" value="NI/FE-HYDROGENASE 1 B-TYPE CYTOCHROME SUBUNIT"/>
    <property type="match status" value="1"/>
</dbReference>
<dbReference type="InterPro" id="IPR016174">
    <property type="entry name" value="Di-haem_cyt_TM"/>
</dbReference>
<proteinExistence type="predicted"/>
<evidence type="ECO:0000256" key="1">
    <source>
        <dbReference type="ARBA" id="ARBA00004651"/>
    </source>
</evidence>
<comment type="caution">
    <text evidence="9">The sequence shown here is derived from an EMBL/GenBank/DDBJ whole genome shotgun (WGS) entry which is preliminary data.</text>
</comment>
<keyword evidence="10" id="KW-1185">Reference proteome</keyword>
<feature type="transmembrane region" description="Helical" evidence="7">
    <location>
        <begin position="149"/>
        <end position="175"/>
    </location>
</feature>
<feature type="transmembrane region" description="Helical" evidence="7">
    <location>
        <begin position="50"/>
        <end position="72"/>
    </location>
</feature>
<reference evidence="10" key="1">
    <citation type="journal article" date="2019" name="Int. J. Syst. Evol. Microbiol.">
        <title>The Global Catalogue of Microorganisms (GCM) 10K type strain sequencing project: providing services to taxonomists for standard genome sequencing and annotation.</title>
        <authorList>
            <consortium name="The Broad Institute Genomics Platform"/>
            <consortium name="The Broad Institute Genome Sequencing Center for Infectious Disease"/>
            <person name="Wu L."/>
            <person name="Ma J."/>
        </authorList>
    </citation>
    <scope>NUCLEOTIDE SEQUENCE [LARGE SCALE GENOMIC DNA]</scope>
    <source>
        <strain evidence="10">CGMCC 4.7178</strain>
    </source>
</reference>
<sequence length="270" mass="29025">MLRQQPEHPDPARAEPDAPAPPSGGPGSPRPSGTVLRFARAVRWCHHATAVLMALCVGSALCLYMPVLAELVGRRALVVTVHEWSGLALPVPLLLGLASRPLRADLRRLNRFGPHDGRWLRAALRARRPHPGRWEQWEAGKFNAGQKVFAAWIAGAVLVMTGTGLLMWFTGLAPLVWRTSATFVHDWLALAVGVVLAAHVAMAAARPEARRAMRTGWADRAWARREHPLWEPADGTAGSSTAGSDDQAVSGSLSRRESGNGGGTGIRPDA</sequence>
<evidence type="ECO:0000256" key="7">
    <source>
        <dbReference type="SAM" id="Phobius"/>
    </source>
</evidence>
<protein>
    <recommendedName>
        <fullName evidence="8">Cytochrome b561 bacterial/Ni-hydrogenase domain-containing protein</fullName>
    </recommendedName>
</protein>
<gene>
    <name evidence="9" type="ORF">GCM10012287_37790</name>
</gene>
<feature type="domain" description="Cytochrome b561 bacterial/Ni-hydrogenase" evidence="8">
    <location>
        <begin position="37"/>
        <end position="209"/>
    </location>
</feature>
<dbReference type="PANTHER" id="PTHR30485:SF0">
    <property type="entry name" value="NI_FE-HYDROGENASE 1 B-TYPE CYTOCHROME SUBUNIT-RELATED"/>
    <property type="match status" value="1"/>
</dbReference>
<keyword evidence="3 7" id="KW-0812">Transmembrane</keyword>
<evidence type="ECO:0000256" key="6">
    <source>
        <dbReference type="SAM" id="MobiDB-lite"/>
    </source>
</evidence>
<evidence type="ECO:0000256" key="2">
    <source>
        <dbReference type="ARBA" id="ARBA00022475"/>
    </source>
</evidence>